<reference evidence="1" key="1">
    <citation type="submission" date="2021-01" db="UniProtKB">
        <authorList>
            <consortium name="EnsemblMetazoa"/>
        </authorList>
    </citation>
    <scope>IDENTIFICATION</scope>
</reference>
<dbReference type="AlphaFoldDB" id="A0A7M5X6S1"/>
<evidence type="ECO:0000313" key="1">
    <source>
        <dbReference type="EnsemblMetazoa" id="CLYHEMP018856.4"/>
    </source>
</evidence>
<dbReference type="SUPFAM" id="SSF69322">
    <property type="entry name" value="Tricorn protease domain 2"/>
    <property type="match status" value="1"/>
</dbReference>
<evidence type="ECO:0000313" key="2">
    <source>
        <dbReference type="Proteomes" id="UP000594262"/>
    </source>
</evidence>
<accession>A0A7M5X6S1</accession>
<dbReference type="Proteomes" id="UP000594262">
    <property type="component" value="Unplaced"/>
</dbReference>
<protein>
    <submittedName>
        <fullName evidence="1">Uncharacterized protein</fullName>
    </submittedName>
</protein>
<keyword evidence="2" id="KW-1185">Reference proteome</keyword>
<sequence length="517" mass="60453">MKSFTFYVHLKTKLSRSFLYCQKRSLFIEHRKIAINCSGEEIFVFCQLMHGAFKHRYKLTMFHYNEDDSPKNSLLQLAKSMKSSFTKERDINHNQKYVIPWNEIDLDSSEATKEIDITGYEQVVCSNGKLVLVNTQEGYNRPHALDVLDLQKFRYEQDDPIQGKRKLDANDPIHQKTSEYSSFEVMAISHDLNLVAGVFWKLNLGNCSNSVFMEQYHEIHFNIFKPPSEEPWHQHSISVKGNSCQLRHLKFSQSNQLLAVIYTICRHKVCKIFRLNEEATSMRPYRTFQLEVDLNLHTAVSQTSFNRLENLFLVEYTDNGSPTAVLYNLESKKVHPLHLLSAEPSFKFIVRSFLVSTLTQDFVFFQDISELKGFEISAKDSIFTPVIKGMNILKFVEPSKKVKIIRKIEMHHYVSKIRLFLLSENKLYVICPFNEVILKSFNYDPLNEISLFVNWSGEEIFVYEGYNKLLVFDFVEDKEKHTTLTNLARRSIFANFSESWLRSMDLPSPLERLLGLM</sequence>
<name>A0A7M5X6S1_9CNID</name>
<organism evidence="1 2">
    <name type="scientific">Clytia hemisphaerica</name>
    <dbReference type="NCBI Taxonomy" id="252671"/>
    <lineage>
        <taxon>Eukaryota</taxon>
        <taxon>Metazoa</taxon>
        <taxon>Cnidaria</taxon>
        <taxon>Hydrozoa</taxon>
        <taxon>Hydroidolina</taxon>
        <taxon>Leptothecata</taxon>
        <taxon>Obeliida</taxon>
        <taxon>Clytiidae</taxon>
        <taxon>Clytia</taxon>
    </lineage>
</organism>
<proteinExistence type="predicted"/>
<dbReference type="EnsemblMetazoa" id="CLYHEMT018856.4">
    <property type="protein sequence ID" value="CLYHEMP018856.4"/>
    <property type="gene ID" value="CLYHEMG018856"/>
</dbReference>